<evidence type="ECO:0000313" key="4">
    <source>
        <dbReference type="Proteomes" id="UP000549394"/>
    </source>
</evidence>
<organism evidence="3 4">
    <name type="scientific">Dimorphilus gyrociliatus</name>
    <dbReference type="NCBI Taxonomy" id="2664684"/>
    <lineage>
        <taxon>Eukaryota</taxon>
        <taxon>Metazoa</taxon>
        <taxon>Spiralia</taxon>
        <taxon>Lophotrochozoa</taxon>
        <taxon>Annelida</taxon>
        <taxon>Polychaeta</taxon>
        <taxon>Polychaeta incertae sedis</taxon>
        <taxon>Dinophilidae</taxon>
        <taxon>Dimorphilus</taxon>
    </lineage>
</organism>
<protein>
    <submittedName>
        <fullName evidence="3">DgyrCDS4280</fullName>
    </submittedName>
</protein>
<accession>A0A7I8VHX8</accession>
<feature type="compositionally biased region" description="Polar residues" evidence="1">
    <location>
        <begin position="25"/>
        <end position="34"/>
    </location>
</feature>
<dbReference type="Pfam" id="PF15084">
    <property type="entry name" value="DUF4550"/>
    <property type="match status" value="1"/>
</dbReference>
<feature type="region of interest" description="Disordered" evidence="1">
    <location>
        <begin position="274"/>
        <end position="307"/>
    </location>
</feature>
<reference evidence="3 4" key="1">
    <citation type="submission" date="2020-08" db="EMBL/GenBank/DDBJ databases">
        <authorList>
            <person name="Hejnol A."/>
        </authorList>
    </citation>
    <scope>NUCLEOTIDE SEQUENCE [LARGE SCALE GENOMIC DNA]</scope>
</reference>
<dbReference type="OrthoDB" id="188352at2759"/>
<feature type="domain" description="DUF4550" evidence="2">
    <location>
        <begin position="96"/>
        <end position="191"/>
    </location>
</feature>
<evidence type="ECO:0000259" key="2">
    <source>
        <dbReference type="Pfam" id="PF15084"/>
    </source>
</evidence>
<feature type="compositionally biased region" description="Polar residues" evidence="1">
    <location>
        <begin position="1"/>
        <end position="13"/>
    </location>
</feature>
<feature type="region of interest" description="Disordered" evidence="1">
    <location>
        <begin position="883"/>
        <end position="916"/>
    </location>
</feature>
<dbReference type="InterPro" id="IPR027876">
    <property type="entry name" value="DUF4550"/>
</dbReference>
<dbReference type="PANTHER" id="PTHR33667">
    <property type="entry name" value="SI:DKEY-57N24.6"/>
    <property type="match status" value="1"/>
</dbReference>
<evidence type="ECO:0000313" key="3">
    <source>
        <dbReference type="EMBL" id="CAD5115287.1"/>
    </source>
</evidence>
<sequence length="1331" mass="151703">MGRTTKPNNQTTFEGKLEEEEDLQSSKGGRNNGTREVIYESKRKKKEKYPPGTHEATFSVVISMSIPSNTEETVTGTIESSKKKHSNIIDSPKAQNYYHIEYGMLPGEEEILKTDIVSFGPAAKFYAEKQESRVLKTFQSGNCSWIAWTQNHTIPMTEQNVDKLHNHILELRLWNQKDKCSYKAKFDRPKAFKLPKGEDDLNTGVGGLVLNQIKSFVDMGPKKLYLHKDLPNIYNTSDSNKKIISLKQQLPISDLSENKIDNIKYATSSENIENAPASRIQSAKKSRNSRASIHTPSRDVGSTEDGGPLRIYENLRQLANGMPSEDDDLEELISLGGGTSADLATSKRRQSINSRQSKSQMKAKVKKKFDVEEVERIKKQGVACIPINMAEFFAPGTTCVTKRLSSNVPGIEDFFITIKLTTPILSDEQIDFYNPLSIKIHCATNMPNEPYDYDILREICEPAFIECQFLNSDIHRSDGVLQDQGIYWDDTFVVLLGKIDPSKVREFLLGPHFEIKIHDRDKKIDGISKVKKPALFGAEIEDEKISNVGVVSSKRTLYNAFDANKKPWDPYGISRFDLSGLLLGQKIIYLHSPILPCKIPDVLGKEMKDNALLGIRGAVDGPEIGPMQQADYMGSGAELKIRVEVAKVLVGEDEINKRTDRKISSAVSFRYKDILKICPFNRLIYVVDTQQQNFLRRLLDKISNINAEALGLANLDENAVRAILSTFKLSTEQQQSPSLDIITGCQIIDKTTNILILEGLADRGLAELWAHLPQEADSSTKILYNSDTRFTERLYGKLDVDIVKIKLHEPLDLIIQQPLFYVRDMVPKDCFEALTKLKDILNCSKIRQICKNDLWPTANMIIVLSKEFGVPLTKDELKDLQENEEEKKQLNDNTRGTITRSSRARTPRTPLDNANPEFVNQLSRRTVSPNSRNFLAEHKKTLREISRLNAEERSKTAPSKFFVSNYPVHNYSSHTFNQIELAKEQIRDMIQSDYLKRYYSYCPDYHISGTFFPKDFDDEYRKDSVPKKYLWKTQEGWRYPGKQHMVQANQHPLKPDDARAAELKKEWEENSLHTNKFVPPVAQREAFSWCHRAYDFNLWQKAVPIDQGVPSIHPAGITAQEDKIKATTLEKQKWKEKLVTETEQMKFHRKNCKTEMTMCGSKSSNQIDKLNGLLKDEAKKVALQGRMAKICSIPPFQVVAQPSVDTQAREMDKAIAPAIDNEFEDFNIGFSPGERGKSLTVDFISRHDYDRHNFPFADDFKPRVNHKSKIYKKIPKPLSNEEYSNNLYQLTPDLEERLKLLPKPLEVPSIEELKEFYNKLGNEGCFLPPIS</sequence>
<evidence type="ECO:0000256" key="1">
    <source>
        <dbReference type="SAM" id="MobiDB-lite"/>
    </source>
</evidence>
<gene>
    <name evidence="3" type="ORF">DGYR_LOCUS4040</name>
</gene>
<keyword evidence="4" id="KW-1185">Reference proteome</keyword>
<comment type="caution">
    <text evidence="3">The sequence shown here is derived from an EMBL/GenBank/DDBJ whole genome shotgun (WGS) entry which is preliminary data.</text>
</comment>
<dbReference type="Proteomes" id="UP000549394">
    <property type="component" value="Unassembled WGS sequence"/>
</dbReference>
<dbReference type="EMBL" id="CAJFCJ010000006">
    <property type="protein sequence ID" value="CAD5115287.1"/>
    <property type="molecule type" value="Genomic_DNA"/>
</dbReference>
<proteinExistence type="predicted"/>
<feature type="region of interest" description="Disordered" evidence="1">
    <location>
        <begin position="1"/>
        <end position="52"/>
    </location>
</feature>
<name>A0A7I8VHX8_9ANNE</name>
<dbReference type="PANTHER" id="PTHR33667:SF7">
    <property type="entry name" value="RIKEN CDNA 1810020O05 GENE"/>
    <property type="match status" value="1"/>
</dbReference>